<accession>A0A375IUF2</accession>
<organism evidence="4 5">
    <name type="scientific">Cupriavidus taiwanensis</name>
    <dbReference type="NCBI Taxonomy" id="164546"/>
    <lineage>
        <taxon>Bacteria</taxon>
        <taxon>Pseudomonadati</taxon>
        <taxon>Pseudomonadota</taxon>
        <taxon>Betaproteobacteria</taxon>
        <taxon>Burkholderiales</taxon>
        <taxon>Burkholderiaceae</taxon>
        <taxon>Cupriavidus</taxon>
    </lineage>
</organism>
<evidence type="ECO:0000313" key="3">
    <source>
        <dbReference type="EMBL" id="SPK70583.1"/>
    </source>
</evidence>
<dbReference type="AlphaFoldDB" id="A0A375IUF2"/>
<dbReference type="InterPro" id="IPR006016">
    <property type="entry name" value="UspA"/>
</dbReference>
<dbReference type="CDD" id="cd00293">
    <property type="entry name" value="USP-like"/>
    <property type="match status" value="1"/>
</dbReference>
<dbReference type="SUPFAM" id="SSF52402">
    <property type="entry name" value="Adenine nucleotide alpha hydrolases-like"/>
    <property type="match status" value="2"/>
</dbReference>
<evidence type="ECO:0000256" key="1">
    <source>
        <dbReference type="ARBA" id="ARBA00008791"/>
    </source>
</evidence>
<keyword evidence="4" id="KW-0614">Plasmid</keyword>
<dbReference type="PANTHER" id="PTHR46268">
    <property type="entry name" value="STRESS RESPONSE PROTEIN NHAX"/>
    <property type="match status" value="1"/>
</dbReference>
<evidence type="ECO:0000313" key="4">
    <source>
        <dbReference type="EMBL" id="SPK77042.1"/>
    </source>
</evidence>
<evidence type="ECO:0000313" key="5">
    <source>
        <dbReference type="Proteomes" id="UP000255505"/>
    </source>
</evidence>
<reference evidence="4 5" key="1">
    <citation type="submission" date="2018-01" db="EMBL/GenBank/DDBJ databases">
        <authorList>
            <person name="Gaut B.S."/>
            <person name="Morton B.R."/>
            <person name="Clegg M.T."/>
            <person name="Duvall M.R."/>
        </authorList>
    </citation>
    <scope>NUCLEOTIDE SEQUENCE [LARGE SCALE GENOMIC DNA]</scope>
    <source>
        <strain evidence="4">Cupriavidus taiwanensis LMG 19425</strain>
        <plasmid evidence="5">Plasmid iii</plasmid>
    </source>
</reference>
<dbReference type="EMBL" id="OOEF01000057">
    <property type="protein sequence ID" value="SPK70583.1"/>
    <property type="molecule type" value="Genomic_DNA"/>
</dbReference>
<name>A0A375IUF2_9BURK</name>
<geneLocation type="plasmid" evidence="4">
    <name>III</name>
</geneLocation>
<dbReference type="Gene3D" id="3.40.50.12370">
    <property type="match status" value="1"/>
</dbReference>
<feature type="domain" description="UspA" evidence="2">
    <location>
        <begin position="155"/>
        <end position="285"/>
    </location>
</feature>
<gene>
    <name evidence="4" type="ORF">CT19425_P20014</name>
    <name evidence="3" type="ORF">CT19425_U600077</name>
</gene>
<proteinExistence type="inferred from homology"/>
<dbReference type="RefSeq" id="WP_115666581.1">
    <property type="nucleotide sequence ID" value="NZ_LT991978.1"/>
</dbReference>
<dbReference type="Proteomes" id="UP000255505">
    <property type="component" value="Unassembled WGS sequence"/>
</dbReference>
<dbReference type="PANTHER" id="PTHR46268:SF15">
    <property type="entry name" value="UNIVERSAL STRESS PROTEIN HP_0031"/>
    <property type="match status" value="1"/>
</dbReference>
<protein>
    <submittedName>
        <fullName evidence="4">Universal stress protein</fullName>
    </submittedName>
</protein>
<comment type="similarity">
    <text evidence="1">Belongs to the universal stress protein A family.</text>
</comment>
<dbReference type="EMBL" id="LT991978">
    <property type="protein sequence ID" value="SPK77042.1"/>
    <property type="molecule type" value="Genomic_DNA"/>
</dbReference>
<sequence length="286" mass="29726">MDFKTILVDLTDGPTRKARIESAARLAAASGGSVVGLTATGSQLEPFRGAGEEAGHYAALAREKLQSLAGRHHQSLREGVGGVSPTIPTRHVVVQAEAGWALAMHGRFADLILPGPPSEHTDVPVGLPGVAEYVMLQAGRPILLLPGLGAPAPERRVAIAWNGSRAAARAVADAMPWLERAAAVSILVVVSAPQSREPLAAATHESDASHESGERLVTWLASHGVEADLHVEQGDADALLPRLVAAVQAGLLVAGGYGHSRLRELVLGGSTRSLLSQSAFPVFMAH</sequence>
<dbReference type="Proteomes" id="UP000255505">
    <property type="component" value="Plasmid III"/>
</dbReference>
<dbReference type="Pfam" id="PF00582">
    <property type="entry name" value="Usp"/>
    <property type="match status" value="1"/>
</dbReference>
<evidence type="ECO:0000259" key="2">
    <source>
        <dbReference type="Pfam" id="PF00582"/>
    </source>
</evidence>